<dbReference type="SUPFAM" id="SSF52540">
    <property type="entry name" value="P-loop containing nucleoside triphosphate hydrolases"/>
    <property type="match status" value="1"/>
</dbReference>
<dbReference type="Gene3D" id="3.40.50.300">
    <property type="entry name" value="P-loop containing nucleotide triphosphate hydrolases"/>
    <property type="match status" value="1"/>
</dbReference>
<gene>
    <name evidence="2" type="ordered locus">ACICU_p0028</name>
</gene>
<accession>A0A7U3Y3H2</accession>
<evidence type="ECO:0000313" key="2">
    <source>
        <dbReference type="EMBL" id="ACC59004.1"/>
    </source>
</evidence>
<dbReference type="InterPro" id="IPR003450">
    <property type="entry name" value="Replication_origin-bd"/>
</dbReference>
<feature type="domain" description="Replication origin-binding protein" evidence="1">
    <location>
        <begin position="413"/>
        <end position="609"/>
    </location>
</feature>
<keyword evidence="2" id="KW-0614">Plasmid</keyword>
<evidence type="ECO:0000259" key="1">
    <source>
        <dbReference type="Pfam" id="PF02399"/>
    </source>
</evidence>
<organism evidence="2 3">
    <name type="scientific">Acinetobacter baumannii (strain ACICU)</name>
    <dbReference type="NCBI Taxonomy" id="405416"/>
    <lineage>
        <taxon>Bacteria</taxon>
        <taxon>Pseudomonadati</taxon>
        <taxon>Pseudomonadota</taxon>
        <taxon>Gammaproteobacteria</taxon>
        <taxon>Moraxellales</taxon>
        <taxon>Moraxellaceae</taxon>
        <taxon>Acinetobacter</taxon>
        <taxon>Acinetobacter calcoaceticus/baumannii complex</taxon>
    </lineage>
</organism>
<name>A0A7U3Y3H2_ACIBC</name>
<dbReference type="GO" id="GO:0005524">
    <property type="term" value="F:ATP binding"/>
    <property type="evidence" value="ECO:0007669"/>
    <property type="project" value="InterPro"/>
</dbReference>
<evidence type="ECO:0000313" key="3">
    <source>
        <dbReference type="Proteomes" id="UP000008839"/>
    </source>
</evidence>
<dbReference type="Pfam" id="PF02399">
    <property type="entry name" value="Herpes_ori_bp"/>
    <property type="match status" value="1"/>
</dbReference>
<dbReference type="InterPro" id="IPR034154">
    <property type="entry name" value="TOPRIM_DnaG/twinkle"/>
</dbReference>
<dbReference type="InterPro" id="IPR049996">
    <property type="entry name" value="Slr7037-like"/>
</dbReference>
<sequence>MFKTNIHDFLLNLGYTTNNLPFQFVPEKQYRFPSMGKSAKNRAASIVLKANGTYLIYDHSCGASYVFNAERTSDKSKQDPAELEKLHIELEKQRKAEKQKKIIQFQIKASEAQQIWNKAKPCSAHPYMALAGIKPINARTLSIVKTSDGQTFINPLIIPLFDVRTHELINLQFITADGTKRPLSGAQSKNYYFVIEGTEPTIFVEGYKDACNVFHATGRRVIACISAGKFKEVYPVLGKLCDVIIADNDNILKADPDDKTRKVVLSEQVVKGRGTGHRVAYELKAKFYLAPKLGSDAGSMTHEEIRNLLQQKLTSDIPAYDVWTQLKDEPCAIETKLLTDALSTEDNSHKCAVLAYQYIMRNLVHVPYKKNLIELRNEIEPFCVHRVHPVTLDNIILYAHNRIEFMQTLGLDAVTIRDRKNHNLIKLDSLDHFSPNYKGVYLVKAPTGSGKTQKVGRPFRDWCGQNGHPFLTIAHLRSLIREMASRLDTAHYEDEKKSIIEARKIGLDAALSQSIGSLAVCLPSLANQLFKPFIKDCQHIFIDEISQLIETFNSDKLFNKTDIEYVYNLLKVIIKNAECIIVADANINSKTLDFIESCRPNEQFTIVEVEPKDESKTVYLYNSFAELQSFMLQRVMVENQNLWITCDSKSHVQALHAILRDLDVKSIAIVGNENIKKETAEFLSDPETESLKYQVVISTSAIASGVSIQHEQFIHDNGKGYFDCVVGFFTGSSIQPTDAYQMIGRVRYATDFHIFADQSKRYTMNVLDILQGKQQASILEGKKAKITEFSLFKTELENIRETRRSNFANNLIWILESKLFNIKRVQKFDASEHTEFFKHTKKAVKEAKRELIKTAYKINDETASRLQRKEFLSEAEANALQAYKMRSKLGLDYVTELTDEHFDIDIGQLIRFSAFMGRYKPSNDKSKDLAIRRYHEAMGKAYKLAFDGVELQPNAVFTETSAKALLQQIAKYKLVLASIGAIPTRFGVQSWKPSEYAVRDLNEVLKHIGVKSKYVRNPFKPRLKRKLSVEMPNNLYIRIEPSQQIMDEYAYKIDPDNYLLMQQLCESVLKSATKQVEHENVQQLAEAVKRPDFVSSDDVKIDIQSVTLVTHATEQQLAIQPSNDVVFIDVMKELMRSDLTLADFYRLKDYAEYLPKLHVSADSAQQVSELDLINSMISSRASIL</sequence>
<protein>
    <submittedName>
        <fullName evidence="2">Phage-related protein</fullName>
    </submittedName>
</protein>
<proteinExistence type="predicted"/>
<dbReference type="GO" id="GO:0006260">
    <property type="term" value="P:DNA replication"/>
    <property type="evidence" value="ECO:0007669"/>
    <property type="project" value="InterPro"/>
</dbReference>
<dbReference type="Proteomes" id="UP000008839">
    <property type="component" value="Plasmid pACICU1"/>
</dbReference>
<dbReference type="AlphaFoldDB" id="A0A7U3Y3H2"/>
<dbReference type="CDD" id="cd01029">
    <property type="entry name" value="TOPRIM_primases"/>
    <property type="match status" value="1"/>
</dbReference>
<reference evidence="2 3" key="1">
    <citation type="journal article" date="2008" name="Antimicrob. Agents Chemother.">
        <title>Whole-genome pyrosequencing of an epidemic multidrug-resistant Acinetobacter baumannii strain belonging to the European clone II group.</title>
        <authorList>
            <person name="Iacono M."/>
            <person name="Villa L."/>
            <person name="Fortini D."/>
            <person name="Bordoni R."/>
            <person name="Imperi F."/>
            <person name="Bonnal R.J."/>
            <person name="Sicheritz-Ponten T."/>
            <person name="De Bellis G."/>
            <person name="Visca P."/>
            <person name="Cassone A."/>
            <person name="Carattoli A."/>
        </authorList>
    </citation>
    <scope>NUCLEOTIDE SEQUENCE [LARGE SCALE GENOMIC DNA]</scope>
    <source>
        <strain evidence="2 3">ACICU</strain>
    </source>
</reference>
<dbReference type="GO" id="GO:0003688">
    <property type="term" value="F:DNA replication origin binding"/>
    <property type="evidence" value="ECO:0007669"/>
    <property type="project" value="InterPro"/>
</dbReference>
<dbReference type="NCBIfam" id="NF042913">
    <property type="entry name" value="CyRepA1"/>
    <property type="match status" value="1"/>
</dbReference>
<dbReference type="InterPro" id="IPR027417">
    <property type="entry name" value="P-loop_NTPase"/>
</dbReference>
<geneLocation type="plasmid" evidence="2 3">
    <name>pACICU1</name>
</geneLocation>
<dbReference type="KEGG" id="abc:ACICU_p0028"/>
<dbReference type="EMBL" id="CP000864">
    <property type="protein sequence ID" value="ACC59004.1"/>
    <property type="molecule type" value="Genomic_DNA"/>
</dbReference>
<dbReference type="RefSeq" id="WP_000477351.1">
    <property type="nucleotide sequence ID" value="NC_010605.1"/>
</dbReference>